<evidence type="ECO:0000313" key="3">
    <source>
        <dbReference type="EMBL" id="PSJ04567.1"/>
    </source>
</evidence>
<comment type="similarity">
    <text evidence="1">Belongs to the YggT family.</text>
</comment>
<organism evidence="3 4">
    <name type="scientific">Cyanobium usitatum str. Tous</name>
    <dbReference type="NCBI Taxonomy" id="2116684"/>
    <lineage>
        <taxon>Bacteria</taxon>
        <taxon>Bacillati</taxon>
        <taxon>Cyanobacteriota</taxon>
        <taxon>Cyanophyceae</taxon>
        <taxon>Synechococcales</taxon>
        <taxon>Prochlorococcaceae</taxon>
        <taxon>Cyanobium</taxon>
    </lineage>
</organism>
<dbReference type="Proteomes" id="UP000243002">
    <property type="component" value="Unassembled WGS sequence"/>
</dbReference>
<keyword evidence="4" id="KW-1185">Reference proteome</keyword>
<name>A0A2P7MTQ4_9CYAN</name>
<feature type="transmembrane region" description="Helical" evidence="2">
    <location>
        <begin position="20"/>
        <end position="42"/>
    </location>
</feature>
<keyword evidence="2" id="KW-0472">Membrane</keyword>
<dbReference type="Pfam" id="PF02325">
    <property type="entry name" value="CCB3_YggT"/>
    <property type="match status" value="1"/>
</dbReference>
<keyword evidence="2" id="KW-0812">Transmembrane</keyword>
<dbReference type="GO" id="GO:0016020">
    <property type="term" value="C:membrane"/>
    <property type="evidence" value="ECO:0007669"/>
    <property type="project" value="InterPro"/>
</dbReference>
<gene>
    <name evidence="3" type="ORF">C7K55_10105</name>
</gene>
<dbReference type="InterPro" id="IPR003425">
    <property type="entry name" value="CCB3/YggT"/>
</dbReference>
<sequence>MTAATSLPQSWLPLLSGLHLALALGLALWTLLFLFRIVLTWYPQIDLSRGAMRLVGAPTEPLLALTRRLIKPIGGVDVTPVVWVGLLSLVREILVGQQGLVSQVLFRAQSVGIG</sequence>
<dbReference type="PANTHER" id="PTHR33219">
    <property type="entry name" value="YLMG HOMOLOG PROTEIN 2, CHLOROPLASTIC"/>
    <property type="match status" value="1"/>
</dbReference>
<protein>
    <submittedName>
        <fullName evidence="3">YggT family protein</fullName>
    </submittedName>
</protein>
<dbReference type="RefSeq" id="WP_106632599.1">
    <property type="nucleotide sequence ID" value="NZ_PXXO01000011.1"/>
</dbReference>
<proteinExistence type="inferred from homology"/>
<dbReference type="AlphaFoldDB" id="A0A2P7MTQ4"/>
<evidence type="ECO:0000313" key="4">
    <source>
        <dbReference type="Proteomes" id="UP000243002"/>
    </source>
</evidence>
<dbReference type="OrthoDB" id="9814445at2"/>
<reference evidence="3 4" key="1">
    <citation type="journal article" date="2018" name="Environ. Microbiol.">
        <title>Ecological and genomic features of two widespread freshwater picocyanobacteria.</title>
        <authorList>
            <person name="Cabello-Yeves P.J."/>
            <person name="Picazo A."/>
            <person name="Camacho A."/>
            <person name="Callieri C."/>
            <person name="Rosselli R."/>
            <person name="Roda-Garcia J.J."/>
            <person name="Coutinho F.H."/>
            <person name="Rodriguez-Valera F."/>
        </authorList>
    </citation>
    <scope>NUCLEOTIDE SEQUENCE [LARGE SCALE GENOMIC DNA]</scope>
    <source>
        <strain evidence="3 4">Tous</strain>
    </source>
</reference>
<evidence type="ECO:0000256" key="2">
    <source>
        <dbReference type="SAM" id="Phobius"/>
    </source>
</evidence>
<accession>A0A2P7MTQ4</accession>
<dbReference type="EMBL" id="PXXO01000011">
    <property type="protein sequence ID" value="PSJ04567.1"/>
    <property type="molecule type" value="Genomic_DNA"/>
</dbReference>
<dbReference type="PANTHER" id="PTHR33219:SF14">
    <property type="entry name" value="PROTEIN COFACTOR ASSEMBLY OF COMPLEX C SUBUNIT B CCB3, CHLOROPLASTIC-RELATED"/>
    <property type="match status" value="1"/>
</dbReference>
<keyword evidence="2" id="KW-1133">Transmembrane helix</keyword>
<evidence type="ECO:0000256" key="1">
    <source>
        <dbReference type="ARBA" id="ARBA00010894"/>
    </source>
</evidence>
<comment type="caution">
    <text evidence="3">The sequence shown here is derived from an EMBL/GenBank/DDBJ whole genome shotgun (WGS) entry which is preliminary data.</text>
</comment>